<name>A0A9J6CRQ9_POLVA</name>
<keyword evidence="2 4" id="KW-0732">Signal</keyword>
<dbReference type="OrthoDB" id="7783855at2759"/>
<dbReference type="Pfam" id="PF13855">
    <property type="entry name" value="LRR_8"/>
    <property type="match status" value="2"/>
</dbReference>
<dbReference type="InterPro" id="IPR050328">
    <property type="entry name" value="Dev_Immune_Receptor"/>
</dbReference>
<keyword evidence="3" id="KW-0677">Repeat</keyword>
<dbReference type="AlphaFoldDB" id="A0A9J6CRQ9"/>
<evidence type="ECO:0000256" key="4">
    <source>
        <dbReference type="SAM" id="SignalP"/>
    </source>
</evidence>
<accession>A0A9J6CRQ9</accession>
<feature type="chain" id="PRO_5039920031" evidence="4">
    <location>
        <begin position="18"/>
        <end position="431"/>
    </location>
</feature>
<dbReference type="PANTHER" id="PTHR24373:SF275">
    <property type="entry name" value="TIR DOMAIN-CONTAINING PROTEIN"/>
    <property type="match status" value="1"/>
</dbReference>
<protein>
    <submittedName>
        <fullName evidence="5">Uncharacterized protein</fullName>
    </submittedName>
</protein>
<dbReference type="SUPFAM" id="SSF52058">
    <property type="entry name" value="L domain-like"/>
    <property type="match status" value="1"/>
</dbReference>
<proteinExistence type="predicted"/>
<keyword evidence="6" id="KW-1185">Reference proteome</keyword>
<dbReference type="PANTHER" id="PTHR24373">
    <property type="entry name" value="SLIT RELATED LEUCINE-RICH REPEAT NEURONAL PROTEIN"/>
    <property type="match status" value="1"/>
</dbReference>
<dbReference type="Gene3D" id="3.80.10.10">
    <property type="entry name" value="Ribonuclease Inhibitor"/>
    <property type="match status" value="3"/>
</dbReference>
<evidence type="ECO:0000313" key="6">
    <source>
        <dbReference type="Proteomes" id="UP001107558"/>
    </source>
</evidence>
<dbReference type="Proteomes" id="UP001107558">
    <property type="component" value="Chromosome 1"/>
</dbReference>
<keyword evidence="1" id="KW-0433">Leucine-rich repeat</keyword>
<dbReference type="InterPro" id="IPR003591">
    <property type="entry name" value="Leu-rich_rpt_typical-subtyp"/>
</dbReference>
<reference evidence="5" key="1">
    <citation type="submission" date="2021-03" db="EMBL/GenBank/DDBJ databases">
        <title>Chromosome level genome of the anhydrobiotic midge Polypedilum vanderplanki.</title>
        <authorList>
            <person name="Yoshida Y."/>
            <person name="Kikawada T."/>
            <person name="Gusev O."/>
        </authorList>
    </citation>
    <scope>NUCLEOTIDE SEQUENCE</scope>
    <source>
        <strain evidence="5">NIAS01</strain>
        <tissue evidence="5">Whole body or cell culture</tissue>
    </source>
</reference>
<dbReference type="PROSITE" id="PS51450">
    <property type="entry name" value="LRR"/>
    <property type="match status" value="1"/>
</dbReference>
<dbReference type="InterPro" id="IPR001611">
    <property type="entry name" value="Leu-rich_rpt"/>
</dbReference>
<evidence type="ECO:0000256" key="3">
    <source>
        <dbReference type="ARBA" id="ARBA00022737"/>
    </source>
</evidence>
<dbReference type="SMART" id="SM00369">
    <property type="entry name" value="LRR_TYP"/>
    <property type="match status" value="5"/>
</dbReference>
<comment type="caution">
    <text evidence="5">The sequence shown here is derived from an EMBL/GenBank/DDBJ whole genome shotgun (WGS) entry which is preliminary data.</text>
</comment>
<dbReference type="InterPro" id="IPR032675">
    <property type="entry name" value="LRR_dom_sf"/>
</dbReference>
<evidence type="ECO:0000256" key="2">
    <source>
        <dbReference type="ARBA" id="ARBA00022729"/>
    </source>
</evidence>
<organism evidence="5 6">
    <name type="scientific">Polypedilum vanderplanki</name>
    <name type="common">Sleeping chironomid midge</name>
    <dbReference type="NCBI Taxonomy" id="319348"/>
    <lineage>
        <taxon>Eukaryota</taxon>
        <taxon>Metazoa</taxon>
        <taxon>Ecdysozoa</taxon>
        <taxon>Arthropoda</taxon>
        <taxon>Hexapoda</taxon>
        <taxon>Insecta</taxon>
        <taxon>Pterygota</taxon>
        <taxon>Neoptera</taxon>
        <taxon>Endopterygota</taxon>
        <taxon>Diptera</taxon>
        <taxon>Nematocera</taxon>
        <taxon>Chironomoidea</taxon>
        <taxon>Chironomidae</taxon>
        <taxon>Chironominae</taxon>
        <taxon>Polypedilum</taxon>
        <taxon>Polypedilum</taxon>
    </lineage>
</organism>
<sequence length="431" mass="48463">MTNIIFILSALIFQSLADVLQCDVYFGFNIPTNCRITTGSVADGEILQISNNNQSIALLTFSNVNFNSIPKNIFVNYPNIKTFYVTDNNLNQLISDDFKNAQKLTTIFIYKNQLKVLNANAFQFCSSLTDLEISTNPITNIVQNAFAGLSNLQQLLLTDLPLSNFNSIVLSDLPALQSLEMRNCSLTIIDKNFFVANKNLSTIDLENNNIDTIENGAFDNLLNIQTLLLNFNQLTTVSTYNAKSFSAEYNLLKSFHIGSLSEGITVQNNFIFSFSCDKTLNVLSFDASNNSISKIPCVAKMVNAFTIDLSSNNIGKVRKTIFANLNKTLTLDIHNNPNMKIGSKILISMTNLRSLSVDFLVNGYKNLKEIHPKLETIYISTEQWTCAHLTKVANTLNDQKIYLDYNNKTLDFFNFKCQLDNFDVSHFNTTR</sequence>
<gene>
    <name evidence="5" type="ORF">PVAND_013805</name>
</gene>
<feature type="signal peptide" evidence="4">
    <location>
        <begin position="1"/>
        <end position="17"/>
    </location>
</feature>
<dbReference type="EMBL" id="JADBJN010000001">
    <property type="protein sequence ID" value="KAG5684580.1"/>
    <property type="molecule type" value="Genomic_DNA"/>
</dbReference>
<evidence type="ECO:0000313" key="5">
    <source>
        <dbReference type="EMBL" id="KAG5684580.1"/>
    </source>
</evidence>
<evidence type="ECO:0000256" key="1">
    <source>
        <dbReference type="ARBA" id="ARBA00022614"/>
    </source>
</evidence>